<keyword evidence="1" id="KW-0732">Signal</keyword>
<accession>A0AA96MN23</accession>
<sequence length="171" mass="18887">MSMILGKLLLIALAAMCSALPATDETRLHLSRSRRSTDYKFYYPDDNVCCPKVLPATDKSTSSVVQAFGGCQVQVAAITAFGSCNIKHEGFWWFIDWGNGEHDEGCTNDLGPFGPRVHQYKSCLKYHGLGYKGSTECVEVYYCSSPDSGHNKCTSNADCCDSFTHCIDVHY</sequence>
<proteinExistence type="evidence at transcript level"/>
<dbReference type="EMBL" id="OR460155">
    <property type="protein sequence ID" value="WNS50078.1"/>
    <property type="molecule type" value="mRNA"/>
</dbReference>
<feature type="chain" id="PRO_5041675761" evidence="1">
    <location>
        <begin position="20"/>
        <end position="171"/>
    </location>
</feature>
<reference evidence="2" key="1">
    <citation type="submission" date="2023-08" db="EMBL/GenBank/DDBJ databases">
        <authorList>
            <person name="Adameyko K."/>
            <person name="Kravchuk O."/>
            <person name="Lyupina Y."/>
        </authorList>
    </citation>
    <scope>NUCLEOTIDE SEQUENCE</scope>
</reference>
<evidence type="ECO:0000256" key="1">
    <source>
        <dbReference type="SAM" id="SignalP"/>
    </source>
</evidence>
<organism evidence="2">
    <name type="scientific">Halisarca dujardinii</name>
    <name type="common">Dujardin's slime sponge</name>
    <dbReference type="NCBI Taxonomy" id="2583056"/>
    <lineage>
        <taxon>Eukaryota</taxon>
        <taxon>Metazoa</taxon>
        <taxon>Porifera</taxon>
        <taxon>Demospongiae</taxon>
        <taxon>Verongimorpha</taxon>
        <taxon>Chondrillida</taxon>
        <taxon>Halisarcidae</taxon>
        <taxon>Halisarca</taxon>
    </lineage>
</organism>
<evidence type="ECO:0000313" key="2">
    <source>
        <dbReference type="EMBL" id="WNS50078.1"/>
    </source>
</evidence>
<feature type="signal peptide" evidence="1">
    <location>
        <begin position="1"/>
        <end position="19"/>
    </location>
</feature>
<protein>
    <submittedName>
        <fullName evidence="2">Uncharacterized protein 16</fullName>
    </submittedName>
</protein>
<dbReference type="AlphaFoldDB" id="A0AA96MN23"/>
<name>A0AA96MN23_HALDU</name>